<keyword evidence="2" id="KW-1185">Reference proteome</keyword>
<organism evidence="1 2">
    <name type="scientific">Trifolium subterraneum</name>
    <name type="common">Subterranean clover</name>
    <dbReference type="NCBI Taxonomy" id="3900"/>
    <lineage>
        <taxon>Eukaryota</taxon>
        <taxon>Viridiplantae</taxon>
        <taxon>Streptophyta</taxon>
        <taxon>Embryophyta</taxon>
        <taxon>Tracheophyta</taxon>
        <taxon>Spermatophyta</taxon>
        <taxon>Magnoliopsida</taxon>
        <taxon>eudicotyledons</taxon>
        <taxon>Gunneridae</taxon>
        <taxon>Pentapetalae</taxon>
        <taxon>rosids</taxon>
        <taxon>fabids</taxon>
        <taxon>Fabales</taxon>
        <taxon>Fabaceae</taxon>
        <taxon>Papilionoideae</taxon>
        <taxon>50 kb inversion clade</taxon>
        <taxon>NPAAA clade</taxon>
        <taxon>Hologalegina</taxon>
        <taxon>IRL clade</taxon>
        <taxon>Trifolieae</taxon>
        <taxon>Trifolium</taxon>
    </lineage>
</organism>
<gene>
    <name evidence="1" type="ORF">TSUD_23100</name>
</gene>
<proteinExistence type="predicted"/>
<evidence type="ECO:0000313" key="1">
    <source>
        <dbReference type="EMBL" id="GAU39131.1"/>
    </source>
</evidence>
<name>A0A2Z6N5U7_TRISU</name>
<reference evidence="2" key="1">
    <citation type="journal article" date="2017" name="Front. Plant Sci.">
        <title>Climate Clever Clovers: New Paradigm to Reduce the Environmental Footprint of Ruminants by Breeding Low Methanogenic Forages Utilizing Haplotype Variation.</title>
        <authorList>
            <person name="Kaur P."/>
            <person name="Appels R."/>
            <person name="Bayer P.E."/>
            <person name="Keeble-Gagnere G."/>
            <person name="Wang J."/>
            <person name="Hirakawa H."/>
            <person name="Shirasawa K."/>
            <person name="Vercoe P."/>
            <person name="Stefanova K."/>
            <person name="Durmic Z."/>
            <person name="Nichols P."/>
            <person name="Revell C."/>
            <person name="Isobe S.N."/>
            <person name="Edwards D."/>
            <person name="Erskine W."/>
        </authorList>
    </citation>
    <scope>NUCLEOTIDE SEQUENCE [LARGE SCALE GENOMIC DNA]</scope>
    <source>
        <strain evidence="2">cv. Daliak</strain>
    </source>
</reference>
<accession>A0A2Z6N5U7</accession>
<dbReference type="AlphaFoldDB" id="A0A2Z6N5U7"/>
<sequence>MYFRGEKQIYVITLNIYYRRKSAIQMLPIKEHNKRSDMNTIKEVKLKSAYHVGHLTCLCFTVPSLADIKEKALAWQGEHWVDIYVCAHSLPSLALPYILLHRLCLSYVAVEEKSSNKKRTFLFRLLNRQAH</sequence>
<protein>
    <submittedName>
        <fullName evidence="1">Uncharacterized protein</fullName>
    </submittedName>
</protein>
<evidence type="ECO:0000313" key="2">
    <source>
        <dbReference type="Proteomes" id="UP000242715"/>
    </source>
</evidence>
<dbReference type="Proteomes" id="UP000242715">
    <property type="component" value="Unassembled WGS sequence"/>
</dbReference>
<dbReference type="EMBL" id="DF973745">
    <property type="protein sequence ID" value="GAU39131.1"/>
    <property type="molecule type" value="Genomic_DNA"/>
</dbReference>